<dbReference type="RefSeq" id="WP_244698891.1">
    <property type="nucleotide sequence ID" value="NZ_BAAADN010000030.1"/>
</dbReference>
<accession>A0AAX3AJ12</accession>
<evidence type="ECO:0000259" key="5">
    <source>
        <dbReference type="Pfam" id="PF12950"/>
    </source>
</evidence>
<evidence type="ECO:0000256" key="1">
    <source>
        <dbReference type="ARBA" id="ARBA00011900"/>
    </source>
</evidence>
<proteinExistence type="predicted"/>
<evidence type="ECO:0000256" key="3">
    <source>
        <dbReference type="ARBA" id="ARBA00022679"/>
    </source>
</evidence>
<keyword evidence="3" id="KW-0808">Transferase</keyword>
<dbReference type="PANTHER" id="PTHR33841">
    <property type="entry name" value="DNA METHYLTRANSFERASE YEEA-RELATED"/>
    <property type="match status" value="1"/>
</dbReference>
<dbReference type="PANTHER" id="PTHR33841:SF1">
    <property type="entry name" value="DNA METHYLTRANSFERASE A"/>
    <property type="match status" value="1"/>
</dbReference>
<dbReference type="GO" id="GO:0009007">
    <property type="term" value="F:site-specific DNA-methyltransferase (adenine-specific) activity"/>
    <property type="evidence" value="ECO:0007669"/>
    <property type="project" value="UniProtKB-EC"/>
</dbReference>
<name>A0AAX3AJ12_HALDO</name>
<sequence>MIDVTIDEPNQSTEYRIPQRRWTGKEENPFNIFERPAITNLADKLRSFEKFGSKYDITLGSKPFQVGKGEPPQTDEIVSEKPYVSDEKENPEFRPLLRGSQIRRYLNCWENNYWVDFGDHLAEPRRSAKYDADEKMVIRRTDDSLMATLDENQFVITNSAYTLVPIDENEDVKYSLSLLNSQLLTWFYQNILNPEVGEALAEVKRKYLAQLPIPSADDSDRESLTSLVTDIIGFKQKRHGLNLDLLDYLGTYEDGPTLGERYQPASGLAESVLTDTVADSEFAKLRVTGAQVERDGDRLRVLAVPYVKPEDAGRGEYETLDPVPAMDFFGLDPAQANLIEAFVPHAVENENAGYSDTAMTTISPLDRLEDLTLPKLADVEGGIERYMDARERAAELDEKIERTDELIDEIVYELYGLTEDEIQIVEEAVDG</sequence>
<reference evidence="6" key="1">
    <citation type="submission" date="2022-04" db="EMBL/GenBank/DDBJ databases">
        <title>Sequencing and genomic assembly of Halococcus dombrowskii.</title>
        <authorList>
            <person name="Lim S.W."/>
            <person name="MacLea K.S."/>
        </authorList>
    </citation>
    <scope>NUCLEOTIDE SEQUENCE</scope>
    <source>
        <strain evidence="6">H4</strain>
    </source>
</reference>
<dbReference type="Proteomes" id="UP000830542">
    <property type="component" value="Chromosome"/>
</dbReference>
<evidence type="ECO:0000313" key="7">
    <source>
        <dbReference type="Proteomes" id="UP000830542"/>
    </source>
</evidence>
<dbReference type="KEGG" id="hdo:MUK72_08495"/>
<dbReference type="InterPro" id="IPR023135">
    <property type="entry name" value="N6_DNA_MeTrfase_TaqI_C"/>
</dbReference>
<dbReference type="Pfam" id="PF12950">
    <property type="entry name" value="TaqI_C"/>
    <property type="match status" value="1"/>
</dbReference>
<feature type="domain" description="TaqI-like C-terminal specificity" evidence="5">
    <location>
        <begin position="95"/>
        <end position="213"/>
    </location>
</feature>
<keyword evidence="7" id="KW-1185">Reference proteome</keyword>
<evidence type="ECO:0000313" key="6">
    <source>
        <dbReference type="EMBL" id="UOO94009.1"/>
    </source>
</evidence>
<dbReference type="GeneID" id="71761881"/>
<dbReference type="InterPro" id="IPR025931">
    <property type="entry name" value="TaqI_C"/>
</dbReference>
<evidence type="ECO:0000256" key="4">
    <source>
        <dbReference type="ARBA" id="ARBA00047942"/>
    </source>
</evidence>
<dbReference type="InterPro" id="IPR050953">
    <property type="entry name" value="N4_N6_ade-DNA_methylase"/>
</dbReference>
<dbReference type="GO" id="GO:0032259">
    <property type="term" value="P:methylation"/>
    <property type="evidence" value="ECO:0007669"/>
    <property type="project" value="UniProtKB-KW"/>
</dbReference>
<dbReference type="EMBL" id="CP095005">
    <property type="protein sequence ID" value="UOO94009.1"/>
    <property type="molecule type" value="Genomic_DNA"/>
</dbReference>
<comment type="catalytic activity">
    <reaction evidence="4">
        <text>a 2'-deoxyadenosine in DNA + S-adenosyl-L-methionine = an N(6)-methyl-2'-deoxyadenosine in DNA + S-adenosyl-L-homocysteine + H(+)</text>
        <dbReference type="Rhea" id="RHEA:15197"/>
        <dbReference type="Rhea" id="RHEA-COMP:12418"/>
        <dbReference type="Rhea" id="RHEA-COMP:12419"/>
        <dbReference type="ChEBI" id="CHEBI:15378"/>
        <dbReference type="ChEBI" id="CHEBI:57856"/>
        <dbReference type="ChEBI" id="CHEBI:59789"/>
        <dbReference type="ChEBI" id="CHEBI:90615"/>
        <dbReference type="ChEBI" id="CHEBI:90616"/>
        <dbReference type="EC" id="2.1.1.72"/>
    </reaction>
</comment>
<dbReference type="Gene3D" id="3.90.220.10">
    <property type="entry name" value="Adenine-n6-DNA-methyltransferase Taqi, Chain A, domain 2"/>
    <property type="match status" value="1"/>
</dbReference>
<dbReference type="EC" id="2.1.1.72" evidence="1"/>
<evidence type="ECO:0000256" key="2">
    <source>
        <dbReference type="ARBA" id="ARBA00022603"/>
    </source>
</evidence>
<gene>
    <name evidence="6" type="ORF">MUK72_08495</name>
</gene>
<protein>
    <recommendedName>
        <fullName evidence="1">site-specific DNA-methyltransferase (adenine-specific)</fullName>
        <ecNumber evidence="1">2.1.1.72</ecNumber>
    </recommendedName>
</protein>
<keyword evidence="2" id="KW-0489">Methyltransferase</keyword>
<organism evidence="6 7">
    <name type="scientific">Halococcus dombrowskii</name>
    <dbReference type="NCBI Taxonomy" id="179637"/>
    <lineage>
        <taxon>Archaea</taxon>
        <taxon>Methanobacteriati</taxon>
        <taxon>Methanobacteriota</taxon>
        <taxon>Stenosarchaea group</taxon>
        <taxon>Halobacteria</taxon>
        <taxon>Halobacteriales</taxon>
        <taxon>Halococcaceae</taxon>
        <taxon>Halococcus</taxon>
    </lineage>
</organism>
<dbReference type="AlphaFoldDB" id="A0AAX3AJ12"/>